<name>A0A8R1TUS5_ONCVO</name>
<evidence type="ECO:0000313" key="2">
    <source>
        <dbReference type="Proteomes" id="UP000024404"/>
    </source>
</evidence>
<dbReference type="Proteomes" id="UP000024404">
    <property type="component" value="Unassembled WGS sequence"/>
</dbReference>
<dbReference type="EMBL" id="CMVM020000161">
    <property type="status" value="NOT_ANNOTATED_CDS"/>
    <property type="molecule type" value="Genomic_DNA"/>
</dbReference>
<dbReference type="EnsemblMetazoa" id="OVOC5805.1">
    <property type="protein sequence ID" value="OVOC5805.1"/>
    <property type="gene ID" value="WBGene00242614"/>
</dbReference>
<reference evidence="1" key="2">
    <citation type="submission" date="2022-06" db="UniProtKB">
        <authorList>
            <consortium name="EnsemblMetazoa"/>
        </authorList>
    </citation>
    <scope>IDENTIFICATION</scope>
</reference>
<protein>
    <submittedName>
        <fullName evidence="1">Uncharacterized protein</fullName>
    </submittedName>
</protein>
<sequence length="68" mass="7991">MDENYYRSRFVHISSLRTATVLFYSSKGFSQNPSFEKYDWKRSVCSLTAQPVEIIVIRLVEILEISKI</sequence>
<proteinExistence type="predicted"/>
<dbReference type="AlphaFoldDB" id="A0A8R1TUS5"/>
<organism evidence="1 2">
    <name type="scientific">Onchocerca volvulus</name>
    <dbReference type="NCBI Taxonomy" id="6282"/>
    <lineage>
        <taxon>Eukaryota</taxon>
        <taxon>Metazoa</taxon>
        <taxon>Ecdysozoa</taxon>
        <taxon>Nematoda</taxon>
        <taxon>Chromadorea</taxon>
        <taxon>Rhabditida</taxon>
        <taxon>Spirurina</taxon>
        <taxon>Spiruromorpha</taxon>
        <taxon>Filarioidea</taxon>
        <taxon>Onchocercidae</taxon>
        <taxon>Onchocerca</taxon>
    </lineage>
</organism>
<keyword evidence="2" id="KW-1185">Reference proteome</keyword>
<accession>A0A8R1TUS5</accession>
<reference evidence="2" key="1">
    <citation type="submission" date="2013-10" db="EMBL/GenBank/DDBJ databases">
        <title>Genome sequencing of Onchocerca volvulus.</title>
        <authorList>
            <person name="Cotton J."/>
            <person name="Tsai J."/>
            <person name="Stanley E."/>
            <person name="Tracey A."/>
            <person name="Holroyd N."/>
            <person name="Lustigman S."/>
            <person name="Berriman M."/>
        </authorList>
    </citation>
    <scope>NUCLEOTIDE SEQUENCE</scope>
</reference>
<evidence type="ECO:0000313" key="1">
    <source>
        <dbReference type="EnsemblMetazoa" id="OVOC5805.1"/>
    </source>
</evidence>